<dbReference type="STRING" id="426128.SAMN05660297_02130"/>
<evidence type="ECO:0000259" key="1">
    <source>
        <dbReference type="PROSITE" id="PS51832"/>
    </source>
</evidence>
<gene>
    <name evidence="2" type="ORF">SAMN05660297_02130</name>
</gene>
<dbReference type="InterPro" id="IPR003018">
    <property type="entry name" value="GAF"/>
</dbReference>
<dbReference type="AlphaFoldDB" id="A0A1I0DRX4"/>
<dbReference type="Gene3D" id="3.30.450.40">
    <property type="match status" value="1"/>
</dbReference>
<dbReference type="Gene3D" id="1.10.3210.10">
    <property type="entry name" value="Hypothetical protein af1432"/>
    <property type="match status" value="1"/>
</dbReference>
<dbReference type="PANTHER" id="PTHR45228">
    <property type="entry name" value="CYCLIC DI-GMP PHOSPHODIESTERASE TM_0186-RELATED"/>
    <property type="match status" value="1"/>
</dbReference>
<dbReference type="Pfam" id="PF01590">
    <property type="entry name" value="GAF"/>
    <property type="match status" value="1"/>
</dbReference>
<accession>A0A1I0DRX4</accession>
<dbReference type="EMBL" id="FOHU01000008">
    <property type="protein sequence ID" value="SET34684.1"/>
    <property type="molecule type" value="Genomic_DNA"/>
</dbReference>
<dbReference type="PANTHER" id="PTHR45228:SF9">
    <property type="entry name" value="3'3'-CGAMP-SPECIFIC PHOSPHODIESTERASE 2"/>
    <property type="match status" value="1"/>
</dbReference>
<dbReference type="InterPro" id="IPR029016">
    <property type="entry name" value="GAF-like_dom_sf"/>
</dbReference>
<name>A0A1I0DRX4_9FIRM</name>
<reference evidence="2 3" key="1">
    <citation type="submission" date="2016-10" db="EMBL/GenBank/DDBJ databases">
        <authorList>
            <person name="de Groot N.N."/>
        </authorList>
    </citation>
    <scope>NUCLEOTIDE SEQUENCE [LARGE SCALE GENOMIC DNA]</scope>
    <source>
        <strain evidence="2 3">DSM 18979</strain>
    </source>
</reference>
<evidence type="ECO:0000313" key="3">
    <source>
        <dbReference type="Proteomes" id="UP000199568"/>
    </source>
</evidence>
<dbReference type="Pfam" id="PF13487">
    <property type="entry name" value="HD_5"/>
    <property type="match status" value="1"/>
</dbReference>
<dbReference type="CDD" id="cd00077">
    <property type="entry name" value="HDc"/>
    <property type="match status" value="1"/>
</dbReference>
<sequence length="382" mass="43353">MIKNSSTTYLKTESFRQESTPEEKLKLFVHYAGKIANETKLDLLLKLMADLGRDLVVADRCTLWIYDKEANELWARVAHGIEAIRIPADLGVVGHVVKTREPYLTNNTYEDQYFNPRVDQKTCYRSKSLLALPLFDNEGEVIGVYQAVNKITTEGAFTSKDIEHLMLAASYSANALINAMLMEEIEKTQKEIVFLMGQIGESRSKETAEHIRRVTEVSKLMATLYGMSQEEVELIKMASPMHDIGKIAIPDTILNKPGKLTEEEYATVQKHTVIGYQLLKNSPRKILKASAIIAHQHHEKWNGKGYPRGLKGEEIHPFGRICAIADVFDALISERCYKPAWSLQQVFSLFEKEKGEHFDPHMTQLFLDNFDSFVAIIKDGQA</sequence>
<dbReference type="SMART" id="SM00065">
    <property type="entry name" value="GAF"/>
    <property type="match status" value="1"/>
</dbReference>
<dbReference type="InterPro" id="IPR003607">
    <property type="entry name" value="HD/PDEase_dom"/>
</dbReference>
<protein>
    <submittedName>
        <fullName evidence="2">GAF domain-containing protein</fullName>
    </submittedName>
</protein>
<feature type="domain" description="HD-GYP" evidence="1">
    <location>
        <begin position="185"/>
        <end position="382"/>
    </location>
</feature>
<proteinExistence type="predicted"/>
<keyword evidence="3" id="KW-1185">Reference proteome</keyword>
<dbReference type="Proteomes" id="UP000199568">
    <property type="component" value="Unassembled WGS sequence"/>
</dbReference>
<dbReference type="RefSeq" id="WP_090443482.1">
    <property type="nucleotide sequence ID" value="NZ_FOHU01000008.1"/>
</dbReference>
<dbReference type="SMART" id="SM00471">
    <property type="entry name" value="HDc"/>
    <property type="match status" value="1"/>
</dbReference>
<dbReference type="OrthoDB" id="9804747at2"/>
<dbReference type="PROSITE" id="PS51832">
    <property type="entry name" value="HD_GYP"/>
    <property type="match status" value="1"/>
</dbReference>
<dbReference type="InterPro" id="IPR052020">
    <property type="entry name" value="Cyclic_di-GMP/3'3'-cGAMP_PDE"/>
</dbReference>
<organism evidence="2 3">
    <name type="scientific">Natronincola peptidivorans</name>
    <dbReference type="NCBI Taxonomy" id="426128"/>
    <lineage>
        <taxon>Bacteria</taxon>
        <taxon>Bacillati</taxon>
        <taxon>Bacillota</taxon>
        <taxon>Clostridia</taxon>
        <taxon>Peptostreptococcales</taxon>
        <taxon>Natronincolaceae</taxon>
        <taxon>Natronincola</taxon>
    </lineage>
</organism>
<dbReference type="InterPro" id="IPR037522">
    <property type="entry name" value="HD_GYP_dom"/>
</dbReference>
<dbReference type="SUPFAM" id="SSF55781">
    <property type="entry name" value="GAF domain-like"/>
    <property type="match status" value="1"/>
</dbReference>
<dbReference type="SUPFAM" id="SSF109604">
    <property type="entry name" value="HD-domain/PDEase-like"/>
    <property type="match status" value="1"/>
</dbReference>
<evidence type="ECO:0000313" key="2">
    <source>
        <dbReference type="EMBL" id="SET34684.1"/>
    </source>
</evidence>